<dbReference type="eggNOG" id="COG0566">
    <property type="taxonomic scope" value="Bacteria"/>
</dbReference>
<dbReference type="Pfam" id="PF22435">
    <property type="entry name" value="MRM3-like_sub_bind"/>
    <property type="match status" value="1"/>
</dbReference>
<dbReference type="KEGG" id="hhy:Halhy_1080"/>
<evidence type="ECO:0000259" key="4">
    <source>
        <dbReference type="SMART" id="SM00967"/>
    </source>
</evidence>
<evidence type="ECO:0000313" key="6">
    <source>
        <dbReference type="Proteomes" id="UP000008461"/>
    </source>
</evidence>
<dbReference type="InterPro" id="IPR029028">
    <property type="entry name" value="Alpha/beta_knot_MTases"/>
</dbReference>
<keyword evidence="3" id="KW-0808">Transferase</keyword>
<keyword evidence="6" id="KW-1185">Reference proteome</keyword>
<evidence type="ECO:0000256" key="2">
    <source>
        <dbReference type="ARBA" id="ARBA00022603"/>
    </source>
</evidence>
<dbReference type="CDD" id="cd18109">
    <property type="entry name" value="SpoU-like_RNA-MTase"/>
    <property type="match status" value="1"/>
</dbReference>
<dbReference type="RefSeq" id="WP_013763533.1">
    <property type="nucleotide sequence ID" value="NC_015510.1"/>
</dbReference>
<dbReference type="Pfam" id="PF00588">
    <property type="entry name" value="SpoU_methylase"/>
    <property type="match status" value="1"/>
</dbReference>
<dbReference type="GO" id="GO:0003723">
    <property type="term" value="F:RNA binding"/>
    <property type="evidence" value="ECO:0007669"/>
    <property type="project" value="InterPro"/>
</dbReference>
<dbReference type="InterPro" id="IPR051259">
    <property type="entry name" value="rRNA_Methyltransferase"/>
</dbReference>
<dbReference type="EMBL" id="CP002691">
    <property type="protein sequence ID" value="AEE48978.1"/>
    <property type="molecule type" value="Genomic_DNA"/>
</dbReference>
<name>F4KRI9_HALH1</name>
<sequence length="253" mass="27851">MLSKNKIKYITALQKKKFRSELQCFLAEGDKIVRELVAFPQWELECILAVPEWLENHRGLFAGRKIEIISITTAELEKISTLQTPNQVMAIVKMPSEFDWNTHFSTDLALYLDGIQDPGNLGTILRIADWFGILQVFLSPDCVELYNPKVIQATMGSFLRIKTAIVELPALKVGIPGLTTYGALLSGENVFETKVQHPALLIIGNEGKGIREEYISLIDRAISIPRHADGGAESLNAGVATGIICGVMRNGGG</sequence>
<accession>F4KRI9</accession>
<protein>
    <submittedName>
        <fullName evidence="5">tRNA/rRNA methyltransferase (SpoU)</fullName>
    </submittedName>
</protein>
<dbReference type="Gene3D" id="3.40.1280.10">
    <property type="match status" value="1"/>
</dbReference>
<evidence type="ECO:0000256" key="1">
    <source>
        <dbReference type="ARBA" id="ARBA00007228"/>
    </source>
</evidence>
<keyword evidence="2 5" id="KW-0489">Methyltransferase</keyword>
<dbReference type="GO" id="GO:0032259">
    <property type="term" value="P:methylation"/>
    <property type="evidence" value="ECO:0007669"/>
    <property type="project" value="UniProtKB-KW"/>
</dbReference>
<reference evidence="5 6" key="1">
    <citation type="journal article" date="2011" name="Stand. Genomic Sci.">
        <title>Complete genome sequence of Haliscomenobacter hydrossis type strain (O).</title>
        <authorList>
            <consortium name="US DOE Joint Genome Institute (JGI-PGF)"/>
            <person name="Daligault H."/>
            <person name="Lapidus A."/>
            <person name="Zeytun A."/>
            <person name="Nolan M."/>
            <person name="Lucas S."/>
            <person name="Del Rio T.G."/>
            <person name="Tice H."/>
            <person name="Cheng J.F."/>
            <person name="Tapia R."/>
            <person name="Han C."/>
            <person name="Goodwin L."/>
            <person name="Pitluck S."/>
            <person name="Liolios K."/>
            <person name="Pagani I."/>
            <person name="Ivanova N."/>
            <person name="Huntemann M."/>
            <person name="Mavromatis K."/>
            <person name="Mikhailova N."/>
            <person name="Pati A."/>
            <person name="Chen A."/>
            <person name="Palaniappan K."/>
            <person name="Land M."/>
            <person name="Hauser L."/>
            <person name="Brambilla E.M."/>
            <person name="Rohde M."/>
            <person name="Verbarg S."/>
            <person name="Goker M."/>
            <person name="Bristow J."/>
            <person name="Eisen J.A."/>
            <person name="Markowitz V."/>
            <person name="Hugenholtz P."/>
            <person name="Kyrpides N.C."/>
            <person name="Klenk H.P."/>
            <person name="Woyke T."/>
        </authorList>
    </citation>
    <scope>NUCLEOTIDE SEQUENCE [LARGE SCALE GENOMIC DNA]</scope>
    <source>
        <strain evidence="6">ATCC 27775 / DSM 1100 / LMG 10767 / O</strain>
    </source>
</reference>
<dbReference type="InterPro" id="IPR013123">
    <property type="entry name" value="SpoU_subst-bd"/>
</dbReference>
<gene>
    <name evidence="5" type="ordered locus">Halhy_1080</name>
</gene>
<dbReference type="Proteomes" id="UP000008461">
    <property type="component" value="Chromosome"/>
</dbReference>
<evidence type="ECO:0000256" key="3">
    <source>
        <dbReference type="ARBA" id="ARBA00022679"/>
    </source>
</evidence>
<dbReference type="STRING" id="760192.Halhy_1080"/>
<evidence type="ECO:0000313" key="5">
    <source>
        <dbReference type="EMBL" id="AEE48978.1"/>
    </source>
</evidence>
<dbReference type="InterPro" id="IPR029064">
    <property type="entry name" value="Ribosomal_eL30-like_sf"/>
</dbReference>
<proteinExistence type="inferred from homology"/>
<dbReference type="SUPFAM" id="SSF75217">
    <property type="entry name" value="alpha/beta knot"/>
    <property type="match status" value="1"/>
</dbReference>
<dbReference type="PANTHER" id="PTHR43191">
    <property type="entry name" value="RRNA METHYLTRANSFERASE 3"/>
    <property type="match status" value="1"/>
</dbReference>
<dbReference type="OrthoDB" id="9785673at2"/>
<feature type="domain" description="RNA 2-O ribose methyltransferase substrate binding" evidence="4">
    <location>
        <begin position="26"/>
        <end position="98"/>
    </location>
</feature>
<dbReference type="Gene3D" id="3.30.1330.30">
    <property type="match status" value="1"/>
</dbReference>
<dbReference type="GO" id="GO:0006396">
    <property type="term" value="P:RNA processing"/>
    <property type="evidence" value="ECO:0007669"/>
    <property type="project" value="InterPro"/>
</dbReference>
<dbReference type="GO" id="GO:0008173">
    <property type="term" value="F:RNA methyltransferase activity"/>
    <property type="evidence" value="ECO:0007669"/>
    <property type="project" value="InterPro"/>
</dbReference>
<reference key="2">
    <citation type="submission" date="2011-04" db="EMBL/GenBank/DDBJ databases">
        <title>Complete sequence of chromosome of Haliscomenobacter hydrossis DSM 1100.</title>
        <authorList>
            <consortium name="US DOE Joint Genome Institute (JGI-PGF)"/>
            <person name="Lucas S."/>
            <person name="Han J."/>
            <person name="Lapidus A."/>
            <person name="Bruce D."/>
            <person name="Goodwin L."/>
            <person name="Pitluck S."/>
            <person name="Peters L."/>
            <person name="Kyrpides N."/>
            <person name="Mavromatis K."/>
            <person name="Ivanova N."/>
            <person name="Ovchinnikova G."/>
            <person name="Pagani I."/>
            <person name="Daligault H."/>
            <person name="Detter J.C."/>
            <person name="Han C."/>
            <person name="Land M."/>
            <person name="Hauser L."/>
            <person name="Markowitz V."/>
            <person name="Cheng J.-F."/>
            <person name="Hugenholtz P."/>
            <person name="Woyke T."/>
            <person name="Wu D."/>
            <person name="Verbarg S."/>
            <person name="Frueling A."/>
            <person name="Brambilla E."/>
            <person name="Klenk H.-P."/>
            <person name="Eisen J.A."/>
        </authorList>
    </citation>
    <scope>NUCLEOTIDE SEQUENCE</scope>
    <source>
        <strain>DSM 1100</strain>
    </source>
</reference>
<dbReference type="InterPro" id="IPR001537">
    <property type="entry name" value="SpoU_MeTrfase"/>
</dbReference>
<dbReference type="PANTHER" id="PTHR43191:SF2">
    <property type="entry name" value="RRNA METHYLTRANSFERASE 3, MITOCHONDRIAL"/>
    <property type="match status" value="1"/>
</dbReference>
<dbReference type="InterPro" id="IPR053888">
    <property type="entry name" value="MRM3-like_sub_bind"/>
</dbReference>
<comment type="similarity">
    <text evidence="1">Belongs to the class IV-like SAM-binding methyltransferase superfamily. RNA methyltransferase TrmH family.</text>
</comment>
<organism evidence="5 6">
    <name type="scientific">Haliscomenobacter hydrossis (strain ATCC 27775 / DSM 1100 / LMG 10767 / O)</name>
    <dbReference type="NCBI Taxonomy" id="760192"/>
    <lineage>
        <taxon>Bacteria</taxon>
        <taxon>Pseudomonadati</taxon>
        <taxon>Bacteroidota</taxon>
        <taxon>Saprospiria</taxon>
        <taxon>Saprospirales</taxon>
        <taxon>Haliscomenobacteraceae</taxon>
        <taxon>Haliscomenobacter</taxon>
    </lineage>
</organism>
<dbReference type="SUPFAM" id="SSF55315">
    <property type="entry name" value="L30e-like"/>
    <property type="match status" value="1"/>
</dbReference>
<dbReference type="InterPro" id="IPR029026">
    <property type="entry name" value="tRNA_m1G_MTases_N"/>
</dbReference>
<dbReference type="HOGENOM" id="CLU_021322_3_2_10"/>
<dbReference type="SMART" id="SM00967">
    <property type="entry name" value="SpoU_sub_bind"/>
    <property type="match status" value="1"/>
</dbReference>
<dbReference type="AlphaFoldDB" id="F4KRI9"/>
<dbReference type="GO" id="GO:0005737">
    <property type="term" value="C:cytoplasm"/>
    <property type="evidence" value="ECO:0007669"/>
    <property type="project" value="UniProtKB-ARBA"/>
</dbReference>